<protein>
    <submittedName>
        <fullName evidence="2">Diguanylate cyclase (GGDEF)-like protein</fullName>
    </submittedName>
</protein>
<dbReference type="InterPro" id="IPR052163">
    <property type="entry name" value="DGC-Regulatory_Protein"/>
</dbReference>
<dbReference type="GO" id="GO:0003824">
    <property type="term" value="F:catalytic activity"/>
    <property type="evidence" value="ECO:0007669"/>
    <property type="project" value="UniProtKB-ARBA"/>
</dbReference>
<dbReference type="PANTHER" id="PTHR46663">
    <property type="entry name" value="DIGUANYLATE CYCLASE DGCT-RELATED"/>
    <property type="match status" value="1"/>
</dbReference>
<dbReference type="InParanoid" id="A0A4V3CT94"/>
<keyword evidence="3" id="KW-1185">Reference proteome</keyword>
<reference evidence="2 3" key="1">
    <citation type="submission" date="2019-03" db="EMBL/GenBank/DDBJ databases">
        <title>Genomic Encyclopedia of Type Strains, Phase IV (KMG-IV): sequencing the most valuable type-strain genomes for metagenomic binning, comparative biology and taxonomic classification.</title>
        <authorList>
            <person name="Goeker M."/>
        </authorList>
    </citation>
    <scope>NUCLEOTIDE SEQUENCE [LARGE SCALE GENOMIC DNA]</scope>
    <source>
        <strain evidence="2 3">DSM 16998</strain>
    </source>
</reference>
<evidence type="ECO:0000259" key="1">
    <source>
        <dbReference type="PROSITE" id="PS50887"/>
    </source>
</evidence>
<dbReference type="SUPFAM" id="SSF55073">
    <property type="entry name" value="Nucleotide cyclase"/>
    <property type="match status" value="1"/>
</dbReference>
<dbReference type="Gene3D" id="3.30.70.270">
    <property type="match status" value="1"/>
</dbReference>
<name>A0A4V3CT94_9BURK</name>
<feature type="domain" description="GGDEF" evidence="1">
    <location>
        <begin position="159"/>
        <end position="289"/>
    </location>
</feature>
<dbReference type="FunFam" id="3.30.70.270:FF:000001">
    <property type="entry name" value="Diguanylate cyclase domain protein"/>
    <property type="match status" value="1"/>
</dbReference>
<dbReference type="RefSeq" id="WP_133702111.1">
    <property type="nucleotide sequence ID" value="NZ_SNXS01000004.1"/>
</dbReference>
<gene>
    <name evidence="2" type="ORF">DES47_104583</name>
</gene>
<dbReference type="AlphaFoldDB" id="A0A4V3CT94"/>
<dbReference type="FunCoup" id="A0A4V3CT94">
    <property type="interactions" value="3"/>
</dbReference>
<sequence length="289" mass="30686">MPSDANPSPPPPGSLAALELALEQSQQVKAKVEACVEDLSSSNDATKTAIAEGTQLLSAHAVLVESEAVEGRVQEVADDLHDATEALSQGIDDQKLTAAVLNQTEQELAQTQVALAISQAAEHQANLRAMHDSATGLPNRELFDDRLEQAIALAARHRWTLAVMFLDLDGFKAVNDTYGHAAGDAVLKEVAARLLNQSREEDTACRHGGDEFLFLLLNPGDAANIERLAGLVIAEVEQPIPFGDLQLSIKLSVGISMYPQQGTTSEQLVRCADGAMYKAKAKGGGIVVC</sequence>
<comment type="caution">
    <text evidence="2">The sequence shown here is derived from an EMBL/GenBank/DDBJ whole genome shotgun (WGS) entry which is preliminary data.</text>
</comment>
<dbReference type="InterPro" id="IPR029787">
    <property type="entry name" value="Nucleotide_cyclase"/>
</dbReference>
<dbReference type="CDD" id="cd01949">
    <property type="entry name" value="GGDEF"/>
    <property type="match status" value="1"/>
</dbReference>
<dbReference type="NCBIfam" id="TIGR00254">
    <property type="entry name" value="GGDEF"/>
    <property type="match status" value="1"/>
</dbReference>
<dbReference type="InterPro" id="IPR043128">
    <property type="entry name" value="Rev_trsase/Diguanyl_cyclase"/>
</dbReference>
<evidence type="ECO:0000313" key="3">
    <source>
        <dbReference type="Proteomes" id="UP000295361"/>
    </source>
</evidence>
<evidence type="ECO:0000313" key="2">
    <source>
        <dbReference type="EMBL" id="TDP64294.1"/>
    </source>
</evidence>
<dbReference type="Proteomes" id="UP000295361">
    <property type="component" value="Unassembled WGS sequence"/>
</dbReference>
<dbReference type="SMART" id="SM00267">
    <property type="entry name" value="GGDEF"/>
    <property type="match status" value="1"/>
</dbReference>
<dbReference type="InterPro" id="IPR000160">
    <property type="entry name" value="GGDEF_dom"/>
</dbReference>
<proteinExistence type="predicted"/>
<dbReference type="OrthoDB" id="9812260at2"/>
<dbReference type="EMBL" id="SNXS01000004">
    <property type="protein sequence ID" value="TDP64294.1"/>
    <property type="molecule type" value="Genomic_DNA"/>
</dbReference>
<dbReference type="PANTHER" id="PTHR46663:SF2">
    <property type="entry name" value="GGDEF DOMAIN-CONTAINING PROTEIN"/>
    <property type="match status" value="1"/>
</dbReference>
<dbReference type="PROSITE" id="PS50887">
    <property type="entry name" value="GGDEF"/>
    <property type="match status" value="1"/>
</dbReference>
<dbReference type="Pfam" id="PF00990">
    <property type="entry name" value="GGDEF"/>
    <property type="match status" value="1"/>
</dbReference>
<accession>A0A4V3CT94</accession>
<organism evidence="2 3">
    <name type="scientific">Roseateles toxinivorans</name>
    <dbReference type="NCBI Taxonomy" id="270368"/>
    <lineage>
        <taxon>Bacteria</taxon>
        <taxon>Pseudomonadati</taxon>
        <taxon>Pseudomonadota</taxon>
        <taxon>Betaproteobacteria</taxon>
        <taxon>Burkholderiales</taxon>
        <taxon>Sphaerotilaceae</taxon>
        <taxon>Roseateles</taxon>
    </lineage>
</organism>